<dbReference type="Pfam" id="PF09534">
    <property type="entry name" value="Trp_oprn_chp"/>
    <property type="match status" value="1"/>
</dbReference>
<organism evidence="4 5">
    <name type="scientific">Mumia zhuanghuii</name>
    <dbReference type="NCBI Taxonomy" id="2585211"/>
    <lineage>
        <taxon>Bacteria</taxon>
        <taxon>Bacillati</taxon>
        <taxon>Actinomycetota</taxon>
        <taxon>Actinomycetes</taxon>
        <taxon>Propionibacteriales</taxon>
        <taxon>Nocardioidaceae</taxon>
        <taxon>Mumia</taxon>
    </lineage>
</organism>
<accession>A0A5C4MHW7</accession>
<keyword evidence="2" id="KW-0472">Membrane</keyword>
<keyword evidence="2" id="KW-0812">Transmembrane</keyword>
<comment type="caution">
    <text evidence="4">The sequence shown here is derived from an EMBL/GenBank/DDBJ whole genome shotgun (WGS) entry which is preliminary data.</text>
</comment>
<dbReference type="Proteomes" id="UP000306740">
    <property type="component" value="Unassembled WGS sequence"/>
</dbReference>
<protein>
    <recommendedName>
        <fullName evidence="6">Trp biosynthesis-associated membrane protein</fullName>
    </recommendedName>
</protein>
<dbReference type="OrthoDB" id="3712369at2"/>
<evidence type="ECO:0000256" key="1">
    <source>
        <dbReference type="SAM" id="MobiDB-lite"/>
    </source>
</evidence>
<evidence type="ECO:0000313" key="3">
    <source>
        <dbReference type="EMBL" id="TNC30776.1"/>
    </source>
</evidence>
<reference evidence="4 5" key="1">
    <citation type="submission" date="2019-05" db="EMBL/GenBank/DDBJ databases">
        <title>Mumia sp. nov., isolated from the intestinal contents of plateau pika (Ochotona curzoniae) in the Qinghai-Tibet plateau of China.</title>
        <authorList>
            <person name="Tian Z."/>
        </authorList>
    </citation>
    <scope>NUCLEOTIDE SEQUENCE [LARGE SCALE GENOMIC DNA]</scope>
    <source>
        <strain evidence="5">527</strain>
        <strain evidence="4">Z527</strain>
    </source>
</reference>
<feature type="transmembrane region" description="Helical" evidence="2">
    <location>
        <begin position="69"/>
        <end position="89"/>
    </location>
</feature>
<dbReference type="EMBL" id="VDFR01000211">
    <property type="protein sequence ID" value="TNC30776.1"/>
    <property type="molecule type" value="Genomic_DNA"/>
</dbReference>
<dbReference type="InterPro" id="IPR019051">
    <property type="entry name" value="Trp_biosyn_TM_oprn/chp"/>
</dbReference>
<gene>
    <name evidence="4" type="ORF">FHE65_24840</name>
    <name evidence="3" type="ORF">FHE65_32480</name>
</gene>
<evidence type="ECO:0000313" key="5">
    <source>
        <dbReference type="Proteomes" id="UP000306740"/>
    </source>
</evidence>
<feature type="transmembrane region" description="Helical" evidence="2">
    <location>
        <begin position="96"/>
        <end position="115"/>
    </location>
</feature>
<feature type="transmembrane region" description="Helical" evidence="2">
    <location>
        <begin position="20"/>
        <end position="41"/>
    </location>
</feature>
<dbReference type="EMBL" id="VDFR01000125">
    <property type="protein sequence ID" value="TNC37875.1"/>
    <property type="molecule type" value="Genomic_DNA"/>
</dbReference>
<proteinExistence type="predicted"/>
<sequence>MPHRCHDVLRRRRPPRGTGVSARGYGPAVLLGVVGGAAAFFTASQPWSRVTVETEGLARDVVSVTGNEALPVVGGLALVALAGMVAVLASRGRVRTAVGVVVTLASAAAAVAVVVGGDAVHEALVASLAESPAMTGDAALQDRFADDASTTAWRWACLVSLLLSTVAGAAVVRWGRSWPSMGRRYDSVGQQRAANVDDDPWKALDRGEDPTV</sequence>
<evidence type="ECO:0000256" key="2">
    <source>
        <dbReference type="SAM" id="Phobius"/>
    </source>
</evidence>
<dbReference type="AlphaFoldDB" id="A0A5C4MHW7"/>
<keyword evidence="2" id="KW-1133">Transmembrane helix</keyword>
<feature type="transmembrane region" description="Helical" evidence="2">
    <location>
        <begin position="152"/>
        <end position="174"/>
    </location>
</feature>
<name>A0A5C4MHW7_9ACTN</name>
<feature type="region of interest" description="Disordered" evidence="1">
    <location>
        <begin position="1"/>
        <end position="20"/>
    </location>
</feature>
<evidence type="ECO:0008006" key="6">
    <source>
        <dbReference type="Google" id="ProtNLM"/>
    </source>
</evidence>
<evidence type="ECO:0000313" key="4">
    <source>
        <dbReference type="EMBL" id="TNC37875.1"/>
    </source>
</evidence>